<proteinExistence type="predicted"/>
<reference evidence="6" key="1">
    <citation type="submission" date="2018-05" db="EMBL/GenBank/DDBJ databases">
        <authorList>
            <person name="Lanie J.A."/>
            <person name="Ng W.-L."/>
            <person name="Kazmierczak K.M."/>
            <person name="Andrzejewski T.M."/>
            <person name="Davidsen T.M."/>
            <person name="Wayne K.J."/>
            <person name="Tettelin H."/>
            <person name="Glass J.I."/>
            <person name="Rusch D."/>
            <person name="Podicherti R."/>
            <person name="Tsui H.-C.T."/>
            <person name="Winkler M.E."/>
        </authorList>
    </citation>
    <scope>NUCLEOTIDE SEQUENCE</scope>
</reference>
<dbReference type="Pfam" id="PF00578">
    <property type="entry name" value="AhpC-TSA"/>
    <property type="match status" value="1"/>
</dbReference>
<evidence type="ECO:0000256" key="4">
    <source>
        <dbReference type="ARBA" id="ARBA00023284"/>
    </source>
</evidence>
<evidence type="ECO:0000256" key="2">
    <source>
        <dbReference type="ARBA" id="ARBA00022748"/>
    </source>
</evidence>
<feature type="domain" description="Thioredoxin" evidence="5">
    <location>
        <begin position="16"/>
        <end position="159"/>
    </location>
</feature>
<dbReference type="GO" id="GO:0016209">
    <property type="term" value="F:antioxidant activity"/>
    <property type="evidence" value="ECO:0007669"/>
    <property type="project" value="InterPro"/>
</dbReference>
<sequence>MIPLATCTTAEDLRPPGVSDPAPDFEAVSFEDNRTVSLADFTGEVVLVNLWATWCGPCRLETPYLQKVYEENQERGLRIVGISVDSEASRDAVEFFLEENGVTYDILLDPDMVSTDVFAAIGLPATFLIDQEGVIRFKRLGPILEGDPDFLEALERALD</sequence>
<evidence type="ECO:0000256" key="1">
    <source>
        <dbReference type="ARBA" id="ARBA00004196"/>
    </source>
</evidence>
<dbReference type="GO" id="GO:0017004">
    <property type="term" value="P:cytochrome complex assembly"/>
    <property type="evidence" value="ECO:0007669"/>
    <property type="project" value="UniProtKB-KW"/>
</dbReference>
<evidence type="ECO:0000256" key="3">
    <source>
        <dbReference type="ARBA" id="ARBA00023157"/>
    </source>
</evidence>
<name>A0A382BM72_9ZZZZ</name>
<dbReference type="SUPFAM" id="SSF52833">
    <property type="entry name" value="Thioredoxin-like"/>
    <property type="match status" value="1"/>
</dbReference>
<dbReference type="InterPro" id="IPR013766">
    <property type="entry name" value="Thioredoxin_domain"/>
</dbReference>
<evidence type="ECO:0000313" key="6">
    <source>
        <dbReference type="EMBL" id="SVB14928.1"/>
    </source>
</evidence>
<dbReference type="PANTHER" id="PTHR42852:SF6">
    <property type="entry name" value="THIOL:DISULFIDE INTERCHANGE PROTEIN DSBE"/>
    <property type="match status" value="1"/>
</dbReference>
<organism evidence="6">
    <name type="scientific">marine metagenome</name>
    <dbReference type="NCBI Taxonomy" id="408172"/>
    <lineage>
        <taxon>unclassified sequences</taxon>
        <taxon>metagenomes</taxon>
        <taxon>ecological metagenomes</taxon>
    </lineage>
</organism>
<dbReference type="GO" id="GO:0016491">
    <property type="term" value="F:oxidoreductase activity"/>
    <property type="evidence" value="ECO:0007669"/>
    <property type="project" value="InterPro"/>
</dbReference>
<comment type="subcellular location">
    <subcellularLocation>
        <location evidence="1">Cell envelope</location>
    </subcellularLocation>
</comment>
<keyword evidence="3" id="KW-1015">Disulfide bond</keyword>
<accession>A0A382BM72</accession>
<dbReference type="GO" id="GO:0030313">
    <property type="term" value="C:cell envelope"/>
    <property type="evidence" value="ECO:0007669"/>
    <property type="project" value="UniProtKB-SubCell"/>
</dbReference>
<dbReference type="CDD" id="cd02966">
    <property type="entry name" value="TlpA_like_family"/>
    <property type="match status" value="1"/>
</dbReference>
<dbReference type="InterPro" id="IPR017937">
    <property type="entry name" value="Thioredoxin_CS"/>
</dbReference>
<evidence type="ECO:0000259" key="5">
    <source>
        <dbReference type="PROSITE" id="PS51352"/>
    </source>
</evidence>
<dbReference type="Gene3D" id="3.40.30.10">
    <property type="entry name" value="Glutaredoxin"/>
    <property type="match status" value="1"/>
</dbReference>
<dbReference type="EMBL" id="UINC01030472">
    <property type="protein sequence ID" value="SVB14928.1"/>
    <property type="molecule type" value="Genomic_DNA"/>
</dbReference>
<dbReference type="InterPro" id="IPR036249">
    <property type="entry name" value="Thioredoxin-like_sf"/>
</dbReference>
<protein>
    <recommendedName>
        <fullName evidence="5">Thioredoxin domain-containing protein</fullName>
    </recommendedName>
</protein>
<dbReference type="InterPro" id="IPR000866">
    <property type="entry name" value="AhpC/TSA"/>
</dbReference>
<keyword evidence="2" id="KW-0201">Cytochrome c-type biogenesis</keyword>
<dbReference type="PROSITE" id="PS00194">
    <property type="entry name" value="THIOREDOXIN_1"/>
    <property type="match status" value="1"/>
</dbReference>
<dbReference type="InterPro" id="IPR050553">
    <property type="entry name" value="Thioredoxin_ResA/DsbE_sf"/>
</dbReference>
<keyword evidence="4" id="KW-0676">Redox-active center</keyword>
<gene>
    <name evidence="6" type="ORF">METZ01_LOCUS167782</name>
</gene>
<dbReference type="PANTHER" id="PTHR42852">
    <property type="entry name" value="THIOL:DISULFIDE INTERCHANGE PROTEIN DSBE"/>
    <property type="match status" value="1"/>
</dbReference>
<dbReference type="PROSITE" id="PS51352">
    <property type="entry name" value="THIOREDOXIN_2"/>
    <property type="match status" value="1"/>
</dbReference>
<dbReference type="AlphaFoldDB" id="A0A382BM72"/>